<evidence type="ECO:0000313" key="3">
    <source>
        <dbReference type="Proteomes" id="UP001295444"/>
    </source>
</evidence>
<evidence type="ECO:0000313" key="2">
    <source>
        <dbReference type="EMBL" id="CAH2299414.1"/>
    </source>
</evidence>
<name>A0AAD1SDK9_PELCU</name>
<gene>
    <name evidence="2" type="ORF">PECUL_23A012199</name>
</gene>
<proteinExistence type="predicted"/>
<accession>A0AAD1SDK9</accession>
<sequence>MDAFSVSSSTIPPKITYNSSTGLEHGYQSAFVPLTHLAHGASTTFVPEACTPHCDKCGLWQVELDMRPIYDLGHAQKTQAQTWIGGGDPGPRTKATGTRGTIGDNTHKQEICTSSHPKWQKSQV</sequence>
<dbReference type="AlphaFoldDB" id="A0AAD1SDK9"/>
<protein>
    <submittedName>
        <fullName evidence="2">Uncharacterized protein</fullName>
    </submittedName>
</protein>
<keyword evidence="3" id="KW-1185">Reference proteome</keyword>
<organism evidence="2 3">
    <name type="scientific">Pelobates cultripes</name>
    <name type="common">Western spadefoot toad</name>
    <dbReference type="NCBI Taxonomy" id="61616"/>
    <lineage>
        <taxon>Eukaryota</taxon>
        <taxon>Metazoa</taxon>
        <taxon>Chordata</taxon>
        <taxon>Craniata</taxon>
        <taxon>Vertebrata</taxon>
        <taxon>Euteleostomi</taxon>
        <taxon>Amphibia</taxon>
        <taxon>Batrachia</taxon>
        <taxon>Anura</taxon>
        <taxon>Pelobatoidea</taxon>
        <taxon>Pelobatidae</taxon>
        <taxon>Pelobates</taxon>
    </lineage>
</organism>
<dbReference type="Proteomes" id="UP001295444">
    <property type="component" value="Chromosome 06"/>
</dbReference>
<dbReference type="EMBL" id="OW240917">
    <property type="protein sequence ID" value="CAH2299414.1"/>
    <property type="molecule type" value="Genomic_DNA"/>
</dbReference>
<reference evidence="2" key="1">
    <citation type="submission" date="2022-03" db="EMBL/GenBank/DDBJ databases">
        <authorList>
            <person name="Alioto T."/>
            <person name="Alioto T."/>
            <person name="Gomez Garrido J."/>
        </authorList>
    </citation>
    <scope>NUCLEOTIDE SEQUENCE</scope>
</reference>
<feature type="region of interest" description="Disordered" evidence="1">
    <location>
        <begin position="81"/>
        <end position="124"/>
    </location>
</feature>
<evidence type="ECO:0000256" key="1">
    <source>
        <dbReference type="SAM" id="MobiDB-lite"/>
    </source>
</evidence>
<feature type="compositionally biased region" description="Polar residues" evidence="1">
    <location>
        <begin position="111"/>
        <end position="124"/>
    </location>
</feature>